<protein>
    <recommendedName>
        <fullName evidence="2">precorrin-2 dehydrogenase</fullName>
        <ecNumber evidence="2">1.3.1.76</ecNumber>
    </recommendedName>
</protein>
<dbReference type="InterPro" id="IPR028281">
    <property type="entry name" value="Sirohaem_synthase_central"/>
</dbReference>
<comment type="pathway">
    <text evidence="1">Porphyrin-containing compound metabolism; siroheme biosynthesis; sirohydrochlorin from precorrin-2: step 1/1.</text>
</comment>
<gene>
    <name evidence="8" type="ORF">S12H4_44491</name>
</gene>
<accession>X1VJD6</accession>
<evidence type="ECO:0000313" key="8">
    <source>
        <dbReference type="EMBL" id="GAJ15441.1"/>
    </source>
</evidence>
<feature type="non-terminal residue" evidence="8">
    <location>
        <position position="207"/>
    </location>
</feature>
<dbReference type="InterPro" id="IPR036291">
    <property type="entry name" value="NAD(P)-bd_dom_sf"/>
</dbReference>
<keyword evidence="5" id="KW-0627">Porphyrin biosynthesis</keyword>
<evidence type="ECO:0000256" key="6">
    <source>
        <dbReference type="ARBA" id="ARBA00047561"/>
    </source>
</evidence>
<evidence type="ECO:0000256" key="5">
    <source>
        <dbReference type="ARBA" id="ARBA00023244"/>
    </source>
</evidence>
<dbReference type="NCBIfam" id="TIGR01470">
    <property type="entry name" value="cysG_Nterm"/>
    <property type="match status" value="1"/>
</dbReference>
<dbReference type="InterPro" id="IPR006367">
    <property type="entry name" value="Sirohaem_synthase_N"/>
</dbReference>
<comment type="caution">
    <text evidence="8">The sequence shown here is derived from an EMBL/GenBank/DDBJ whole genome shotgun (WGS) entry which is preliminary data.</text>
</comment>
<dbReference type="EC" id="1.3.1.76" evidence="2"/>
<dbReference type="InterPro" id="IPR028161">
    <property type="entry name" value="Met8-like"/>
</dbReference>
<dbReference type="SUPFAM" id="SSF51735">
    <property type="entry name" value="NAD(P)-binding Rossmann-fold domains"/>
    <property type="match status" value="1"/>
</dbReference>
<dbReference type="PANTHER" id="PTHR35330:SF1">
    <property type="entry name" value="SIROHEME BIOSYNTHESIS PROTEIN MET8"/>
    <property type="match status" value="1"/>
</dbReference>
<proteinExistence type="predicted"/>
<evidence type="ECO:0000259" key="7">
    <source>
        <dbReference type="Pfam" id="PF14824"/>
    </source>
</evidence>
<dbReference type="UniPathway" id="UPA00262">
    <property type="reaction ID" value="UER00222"/>
</dbReference>
<evidence type="ECO:0000256" key="2">
    <source>
        <dbReference type="ARBA" id="ARBA00012400"/>
    </source>
</evidence>
<dbReference type="AlphaFoldDB" id="X1VJD6"/>
<reference evidence="8" key="1">
    <citation type="journal article" date="2014" name="Front. Microbiol.">
        <title>High frequency of phylogenetically diverse reductive dehalogenase-homologous genes in deep subseafloor sedimentary metagenomes.</title>
        <authorList>
            <person name="Kawai M."/>
            <person name="Futagami T."/>
            <person name="Toyoda A."/>
            <person name="Takaki Y."/>
            <person name="Nishi S."/>
            <person name="Hori S."/>
            <person name="Arai W."/>
            <person name="Tsubouchi T."/>
            <person name="Morono Y."/>
            <person name="Uchiyama I."/>
            <person name="Ito T."/>
            <person name="Fujiyama A."/>
            <person name="Inagaki F."/>
            <person name="Takami H."/>
        </authorList>
    </citation>
    <scope>NUCLEOTIDE SEQUENCE</scope>
    <source>
        <strain evidence="8">Expedition CK06-06</strain>
    </source>
</reference>
<comment type="catalytic activity">
    <reaction evidence="6">
        <text>precorrin-2 + NAD(+) = sirohydrochlorin + NADH + 2 H(+)</text>
        <dbReference type="Rhea" id="RHEA:15613"/>
        <dbReference type="ChEBI" id="CHEBI:15378"/>
        <dbReference type="ChEBI" id="CHEBI:57540"/>
        <dbReference type="ChEBI" id="CHEBI:57945"/>
        <dbReference type="ChEBI" id="CHEBI:58351"/>
        <dbReference type="ChEBI" id="CHEBI:58827"/>
        <dbReference type="EC" id="1.3.1.76"/>
    </reaction>
</comment>
<dbReference type="Gene3D" id="3.40.50.720">
    <property type="entry name" value="NAD(P)-binding Rossmann-like Domain"/>
    <property type="match status" value="1"/>
</dbReference>
<evidence type="ECO:0000256" key="3">
    <source>
        <dbReference type="ARBA" id="ARBA00023002"/>
    </source>
</evidence>
<dbReference type="EMBL" id="BARW01027416">
    <property type="protein sequence ID" value="GAJ15441.1"/>
    <property type="molecule type" value="Genomic_DNA"/>
</dbReference>
<evidence type="ECO:0000256" key="1">
    <source>
        <dbReference type="ARBA" id="ARBA00005010"/>
    </source>
</evidence>
<keyword evidence="4" id="KW-0520">NAD</keyword>
<dbReference type="SUPFAM" id="SSF75615">
    <property type="entry name" value="Siroheme synthase middle domains-like"/>
    <property type="match status" value="1"/>
</dbReference>
<dbReference type="PANTHER" id="PTHR35330">
    <property type="entry name" value="SIROHEME BIOSYNTHESIS PROTEIN MET8"/>
    <property type="match status" value="1"/>
</dbReference>
<dbReference type="Pfam" id="PF14824">
    <property type="entry name" value="Sirohm_synth_M"/>
    <property type="match status" value="1"/>
</dbReference>
<organism evidence="8">
    <name type="scientific">marine sediment metagenome</name>
    <dbReference type="NCBI Taxonomy" id="412755"/>
    <lineage>
        <taxon>unclassified sequences</taxon>
        <taxon>metagenomes</taxon>
        <taxon>ecological metagenomes</taxon>
    </lineage>
</organism>
<feature type="domain" description="Siroheme synthase central" evidence="7">
    <location>
        <begin position="122"/>
        <end position="147"/>
    </location>
</feature>
<dbReference type="Pfam" id="PF13241">
    <property type="entry name" value="NAD_binding_7"/>
    <property type="match status" value="1"/>
</dbReference>
<dbReference type="GO" id="GO:0043115">
    <property type="term" value="F:precorrin-2 dehydrogenase activity"/>
    <property type="evidence" value="ECO:0007669"/>
    <property type="project" value="UniProtKB-EC"/>
</dbReference>
<keyword evidence="3" id="KW-0560">Oxidoreductase</keyword>
<dbReference type="Gene3D" id="1.10.8.610">
    <property type="entry name" value="SirC, precorrin-2 dehydrogenase, C-terminal helical domain-like"/>
    <property type="match status" value="1"/>
</dbReference>
<evidence type="ECO:0000256" key="4">
    <source>
        <dbReference type="ARBA" id="ARBA00023027"/>
    </source>
</evidence>
<dbReference type="GO" id="GO:0019354">
    <property type="term" value="P:siroheme biosynthetic process"/>
    <property type="evidence" value="ECO:0007669"/>
    <property type="project" value="UniProtKB-UniPathway"/>
</dbReference>
<dbReference type="InterPro" id="IPR042518">
    <property type="entry name" value="SirC_C"/>
</dbReference>
<sequence>MSDYYPYPVFINMRGRSCIVVGGGKVALRKISDLLETGANVTVVAETPDPIIEDLAQKGNIKLFRRLFKPEDIENAFLVFTATDDDSVNAEIAGIAKKYGALVNVVDNPQYCDFFTGAVVKRGPLRIAISTSGCSPGIAAEIRRELNELYGESFASFLQTVGEMRQYVLSLDDITRDKKNNALKWLSKKETLTLFIDSGKGKVWDGI</sequence>
<name>X1VJD6_9ZZZZ</name>
<dbReference type="GO" id="GO:0004325">
    <property type="term" value="F:ferrochelatase activity"/>
    <property type="evidence" value="ECO:0007669"/>
    <property type="project" value="InterPro"/>
</dbReference>